<gene>
    <name evidence="2" type="ORF">LOC68_09400</name>
</gene>
<evidence type="ECO:0000313" key="3">
    <source>
        <dbReference type="Proteomes" id="UP001139103"/>
    </source>
</evidence>
<dbReference type="Proteomes" id="UP001139103">
    <property type="component" value="Unassembled WGS sequence"/>
</dbReference>
<accession>A0A9X1MMG9</accession>
<dbReference type="PIRSF" id="PIRSF020634">
    <property type="entry name" value="TerY_vWA"/>
    <property type="match status" value="1"/>
</dbReference>
<name>A0A9X1MMG9_9BACT</name>
<dbReference type="Gene3D" id="3.40.50.410">
    <property type="entry name" value="von Willebrand factor, type A domain"/>
    <property type="match status" value="1"/>
</dbReference>
<evidence type="ECO:0000259" key="1">
    <source>
        <dbReference type="PROSITE" id="PS50234"/>
    </source>
</evidence>
<dbReference type="InterPro" id="IPR036465">
    <property type="entry name" value="vWFA_dom_sf"/>
</dbReference>
<feature type="domain" description="VWFA" evidence="1">
    <location>
        <begin position="17"/>
        <end position="168"/>
    </location>
</feature>
<dbReference type="EMBL" id="JAJKFT010000004">
    <property type="protein sequence ID" value="MCC9628612.1"/>
    <property type="molecule type" value="Genomic_DNA"/>
</dbReference>
<keyword evidence="3" id="KW-1185">Reference proteome</keyword>
<dbReference type="RefSeq" id="WP_230218024.1">
    <property type="nucleotide sequence ID" value="NZ_JAJKFT010000004.1"/>
</dbReference>
<proteinExistence type="predicted"/>
<reference evidence="2" key="1">
    <citation type="submission" date="2021-11" db="EMBL/GenBank/DDBJ databases">
        <title>Genome sequence.</title>
        <authorList>
            <person name="Sun Q."/>
        </authorList>
    </citation>
    <scope>NUCLEOTIDE SEQUENCE</scope>
    <source>
        <strain evidence="2">JC732</strain>
    </source>
</reference>
<organism evidence="2 3">
    <name type="scientific">Blastopirellula sediminis</name>
    <dbReference type="NCBI Taxonomy" id="2894196"/>
    <lineage>
        <taxon>Bacteria</taxon>
        <taxon>Pseudomonadati</taxon>
        <taxon>Planctomycetota</taxon>
        <taxon>Planctomycetia</taxon>
        <taxon>Pirellulales</taxon>
        <taxon>Pirellulaceae</taxon>
        <taxon>Blastopirellula</taxon>
    </lineage>
</organism>
<comment type="caution">
    <text evidence="2">The sequence shown here is derived from an EMBL/GenBank/DDBJ whole genome shotgun (WGS) entry which is preliminary data.</text>
</comment>
<dbReference type="AlphaFoldDB" id="A0A9X1MMG9"/>
<dbReference type="InterPro" id="IPR002035">
    <property type="entry name" value="VWF_A"/>
</dbReference>
<evidence type="ECO:0000313" key="2">
    <source>
        <dbReference type="EMBL" id="MCC9628612.1"/>
    </source>
</evidence>
<dbReference type="SUPFAM" id="SSF53300">
    <property type="entry name" value="vWA-like"/>
    <property type="match status" value="1"/>
</dbReference>
<dbReference type="SMART" id="SM00327">
    <property type="entry name" value="VWA"/>
    <property type="match status" value="1"/>
</dbReference>
<dbReference type="PROSITE" id="PS50234">
    <property type="entry name" value="VWFA"/>
    <property type="match status" value="1"/>
</dbReference>
<dbReference type="Pfam" id="PF00092">
    <property type="entry name" value="VWA"/>
    <property type="match status" value="1"/>
</dbReference>
<dbReference type="InterPro" id="IPR011392">
    <property type="entry name" value="Tellurite-R_TerY"/>
</dbReference>
<protein>
    <submittedName>
        <fullName evidence="2">VWA domain-containing protein</fullName>
    </submittedName>
</protein>
<sequence>MTGRMVGSALPISRRLPVYLLIDCSGSMVGEPIEAIKTGLQGFVSALNSDPQAIETVWVSVISFASVAEQRVPLMEVTEFRPPELEPHGATALGEALEVLTECIDAEVRKTTTEQKGDFRPMAFLFTDGEPTDRWQEPAGQFRHADLASLIVCGAGPDIKDETLKQLSDTVIHLKDTHPGTLINFMQWVTQAVASTSKSLGAHPQAQDNYAANLPAGDGINIMP</sequence>